<dbReference type="EMBL" id="AZHB01000015">
    <property type="protein sequence ID" value="OAA59942.1"/>
    <property type="molecule type" value="Genomic_DNA"/>
</dbReference>
<dbReference type="GO" id="GO:0005634">
    <property type="term" value="C:nucleus"/>
    <property type="evidence" value="ECO:0007669"/>
    <property type="project" value="TreeGrafter"/>
</dbReference>
<feature type="domain" description="Protein kinase" evidence="10">
    <location>
        <begin position="5"/>
        <end position="310"/>
    </location>
</feature>
<dbReference type="InterPro" id="IPR011009">
    <property type="entry name" value="Kinase-like_dom_sf"/>
</dbReference>
<dbReference type="GO" id="GO:0050684">
    <property type="term" value="P:regulation of mRNA processing"/>
    <property type="evidence" value="ECO:0007669"/>
    <property type="project" value="TreeGrafter"/>
</dbReference>
<comment type="catalytic activity">
    <reaction evidence="8">
        <text>L-seryl-[protein] + ATP = O-phospho-L-seryl-[protein] + ADP + H(+)</text>
        <dbReference type="Rhea" id="RHEA:17989"/>
        <dbReference type="Rhea" id="RHEA-COMP:9863"/>
        <dbReference type="Rhea" id="RHEA-COMP:11604"/>
        <dbReference type="ChEBI" id="CHEBI:15378"/>
        <dbReference type="ChEBI" id="CHEBI:29999"/>
        <dbReference type="ChEBI" id="CHEBI:30616"/>
        <dbReference type="ChEBI" id="CHEBI:83421"/>
        <dbReference type="ChEBI" id="CHEBI:456216"/>
        <dbReference type="EC" id="2.7.11.1"/>
    </reaction>
</comment>
<dbReference type="GO" id="GO:0004674">
    <property type="term" value="F:protein serine/threonine kinase activity"/>
    <property type="evidence" value="ECO:0007669"/>
    <property type="project" value="UniProtKB-KW"/>
</dbReference>
<dbReference type="InterPro" id="IPR000719">
    <property type="entry name" value="Prot_kinase_dom"/>
</dbReference>
<proteinExistence type="predicted"/>
<evidence type="ECO:0000256" key="6">
    <source>
        <dbReference type="ARBA" id="ARBA00022840"/>
    </source>
</evidence>
<dbReference type="RefSeq" id="XP_018703055.1">
    <property type="nucleotide sequence ID" value="XM_018849558.1"/>
</dbReference>
<dbReference type="SUPFAM" id="SSF56112">
    <property type="entry name" value="Protein kinase-like (PK-like)"/>
    <property type="match status" value="1"/>
</dbReference>
<keyword evidence="4 9" id="KW-0547">Nucleotide-binding</keyword>
<dbReference type="GO" id="GO:0005737">
    <property type="term" value="C:cytoplasm"/>
    <property type="evidence" value="ECO:0007669"/>
    <property type="project" value="TreeGrafter"/>
</dbReference>
<dbReference type="PROSITE" id="PS00107">
    <property type="entry name" value="PROTEIN_KINASE_ATP"/>
    <property type="match status" value="1"/>
</dbReference>
<accession>A0A167SUQ0</accession>
<evidence type="ECO:0000256" key="9">
    <source>
        <dbReference type="PROSITE-ProRule" id="PRU10141"/>
    </source>
</evidence>
<name>A0A167SUQ0_CORFA</name>
<evidence type="ECO:0000256" key="5">
    <source>
        <dbReference type="ARBA" id="ARBA00022777"/>
    </source>
</evidence>
<dbReference type="SMART" id="SM00220">
    <property type="entry name" value="S_TKc"/>
    <property type="match status" value="1"/>
</dbReference>
<dbReference type="PANTHER" id="PTHR47634:SF9">
    <property type="entry name" value="PROTEIN KINASE DOMAIN-CONTAINING PROTEIN-RELATED"/>
    <property type="match status" value="1"/>
</dbReference>
<evidence type="ECO:0000256" key="1">
    <source>
        <dbReference type="ARBA" id="ARBA00012513"/>
    </source>
</evidence>
<dbReference type="InterPro" id="IPR017441">
    <property type="entry name" value="Protein_kinase_ATP_BS"/>
</dbReference>
<protein>
    <recommendedName>
        <fullName evidence="1">non-specific serine/threonine protein kinase</fullName>
        <ecNumber evidence="1">2.7.11.1</ecNumber>
    </recommendedName>
</protein>
<dbReference type="GO" id="GO:0005524">
    <property type="term" value="F:ATP binding"/>
    <property type="evidence" value="ECO:0007669"/>
    <property type="project" value="UniProtKB-UniRule"/>
</dbReference>
<reference evidence="11 12" key="1">
    <citation type="journal article" date="2016" name="Genome Biol. Evol.">
        <title>Divergent and convergent evolution of fungal pathogenicity.</title>
        <authorList>
            <person name="Shang Y."/>
            <person name="Xiao G."/>
            <person name="Zheng P."/>
            <person name="Cen K."/>
            <person name="Zhan S."/>
            <person name="Wang C."/>
        </authorList>
    </citation>
    <scope>NUCLEOTIDE SEQUENCE [LARGE SCALE GENOMIC DNA]</scope>
    <source>
        <strain evidence="11 12">ARSEF 2679</strain>
    </source>
</reference>
<sequence length="348" mass="39254">MKPRYRIFVKLGHGESSTVWMARDIVEDRWVAIKICQGSELSAKSREVALLVEIRDGCQSEPSRDHIVELRDSFIIKGPNGLHQCIVTEVVAPLTDHWVKDKRPFSSARQVAQAFSLLHQQGITHGDPCLEHLGAALPQISGVDEEQVSCDFPDEELIPVVPRQLGFPMKTVPAYAVRKDSLALFLKQQELLPKYWELQIKVLGFGKGNMYSVATGDPISTWSHEDEHIVRCLELGGPPIEAWLDLAKPKMDLWAGFYSADRDKTWQKLAAKPDFQGEERQALLDLLKKMLVSDPKGRISMAEVMAHPFCAREWPSEKPAPSEEPLVPETEKEATPVKLIFGWDDEEE</sequence>
<evidence type="ECO:0000256" key="3">
    <source>
        <dbReference type="ARBA" id="ARBA00022679"/>
    </source>
</evidence>
<evidence type="ECO:0000313" key="12">
    <source>
        <dbReference type="Proteomes" id="UP000076744"/>
    </source>
</evidence>
<comment type="caution">
    <text evidence="11">The sequence shown here is derived from an EMBL/GenBank/DDBJ whole genome shotgun (WGS) entry which is preliminary data.</text>
</comment>
<evidence type="ECO:0000256" key="2">
    <source>
        <dbReference type="ARBA" id="ARBA00022527"/>
    </source>
</evidence>
<keyword evidence="12" id="KW-1185">Reference proteome</keyword>
<feature type="binding site" evidence="9">
    <location>
        <position position="34"/>
    </location>
    <ligand>
        <name>ATP</name>
        <dbReference type="ChEBI" id="CHEBI:30616"/>
    </ligand>
</feature>
<organism evidence="11 12">
    <name type="scientific">Cordyceps fumosorosea (strain ARSEF 2679)</name>
    <name type="common">Isaria fumosorosea</name>
    <dbReference type="NCBI Taxonomy" id="1081104"/>
    <lineage>
        <taxon>Eukaryota</taxon>
        <taxon>Fungi</taxon>
        <taxon>Dikarya</taxon>
        <taxon>Ascomycota</taxon>
        <taxon>Pezizomycotina</taxon>
        <taxon>Sordariomycetes</taxon>
        <taxon>Hypocreomycetidae</taxon>
        <taxon>Hypocreales</taxon>
        <taxon>Cordycipitaceae</taxon>
        <taxon>Cordyceps</taxon>
    </lineage>
</organism>
<dbReference type="Gene3D" id="1.10.510.10">
    <property type="entry name" value="Transferase(Phosphotransferase) domain 1"/>
    <property type="match status" value="2"/>
</dbReference>
<keyword evidence="2" id="KW-0723">Serine/threonine-protein kinase</keyword>
<dbReference type="STRING" id="1081104.A0A167SUQ0"/>
<dbReference type="OrthoDB" id="5979581at2759"/>
<evidence type="ECO:0000256" key="4">
    <source>
        <dbReference type="ARBA" id="ARBA00022741"/>
    </source>
</evidence>
<dbReference type="GO" id="GO:0000245">
    <property type="term" value="P:spliceosomal complex assembly"/>
    <property type="evidence" value="ECO:0007669"/>
    <property type="project" value="TreeGrafter"/>
</dbReference>
<keyword evidence="3" id="KW-0808">Transferase</keyword>
<evidence type="ECO:0000313" key="11">
    <source>
        <dbReference type="EMBL" id="OAA59942.1"/>
    </source>
</evidence>
<dbReference type="EC" id="2.7.11.1" evidence="1"/>
<comment type="catalytic activity">
    <reaction evidence="7">
        <text>L-threonyl-[protein] + ATP = O-phospho-L-threonyl-[protein] + ADP + H(+)</text>
        <dbReference type="Rhea" id="RHEA:46608"/>
        <dbReference type="Rhea" id="RHEA-COMP:11060"/>
        <dbReference type="Rhea" id="RHEA-COMP:11605"/>
        <dbReference type="ChEBI" id="CHEBI:15378"/>
        <dbReference type="ChEBI" id="CHEBI:30013"/>
        <dbReference type="ChEBI" id="CHEBI:30616"/>
        <dbReference type="ChEBI" id="CHEBI:61977"/>
        <dbReference type="ChEBI" id="CHEBI:456216"/>
        <dbReference type="EC" id="2.7.11.1"/>
    </reaction>
</comment>
<dbReference type="GeneID" id="30022245"/>
<dbReference type="PANTHER" id="PTHR47634">
    <property type="entry name" value="PROTEIN KINASE DOMAIN-CONTAINING PROTEIN-RELATED"/>
    <property type="match status" value="1"/>
</dbReference>
<dbReference type="PROSITE" id="PS50011">
    <property type="entry name" value="PROTEIN_KINASE_DOM"/>
    <property type="match status" value="1"/>
</dbReference>
<evidence type="ECO:0000256" key="7">
    <source>
        <dbReference type="ARBA" id="ARBA00047899"/>
    </source>
</evidence>
<dbReference type="AlphaFoldDB" id="A0A167SUQ0"/>
<dbReference type="InterPro" id="IPR051334">
    <property type="entry name" value="SRPK"/>
</dbReference>
<dbReference type="Proteomes" id="UP000076744">
    <property type="component" value="Unassembled WGS sequence"/>
</dbReference>
<evidence type="ECO:0000259" key="10">
    <source>
        <dbReference type="PROSITE" id="PS50011"/>
    </source>
</evidence>
<gene>
    <name evidence="11" type="ORF">ISF_05953</name>
</gene>
<keyword evidence="6 9" id="KW-0067">ATP-binding</keyword>
<dbReference type="Gene3D" id="3.30.200.20">
    <property type="entry name" value="Phosphorylase Kinase, domain 1"/>
    <property type="match status" value="1"/>
</dbReference>
<evidence type="ECO:0000256" key="8">
    <source>
        <dbReference type="ARBA" id="ARBA00048679"/>
    </source>
</evidence>
<keyword evidence="5 11" id="KW-0418">Kinase</keyword>